<accession>A0AAG5DEA2</accession>
<evidence type="ECO:0000256" key="1">
    <source>
        <dbReference type="SAM" id="Phobius"/>
    </source>
</evidence>
<name>A0AAG5DEA2_ANOAO</name>
<dbReference type="EnsemblMetazoa" id="ENSAATROPT010592">
    <property type="protein sequence ID" value="ENSAATROPP009562"/>
    <property type="gene ID" value="ENSAATROPG008610"/>
</dbReference>
<evidence type="ECO:0000313" key="2">
    <source>
        <dbReference type="EnsemblMetazoa" id="ENSAATROPP009562"/>
    </source>
</evidence>
<keyword evidence="1" id="KW-1133">Transmembrane helix</keyword>
<organism evidence="2 3">
    <name type="scientific">Anopheles atroparvus</name>
    <name type="common">European mosquito</name>
    <dbReference type="NCBI Taxonomy" id="41427"/>
    <lineage>
        <taxon>Eukaryota</taxon>
        <taxon>Metazoa</taxon>
        <taxon>Ecdysozoa</taxon>
        <taxon>Arthropoda</taxon>
        <taxon>Hexapoda</taxon>
        <taxon>Insecta</taxon>
        <taxon>Pterygota</taxon>
        <taxon>Neoptera</taxon>
        <taxon>Endopterygota</taxon>
        <taxon>Diptera</taxon>
        <taxon>Nematocera</taxon>
        <taxon>Culicoidea</taxon>
        <taxon>Culicidae</taxon>
        <taxon>Anophelinae</taxon>
        <taxon>Anopheles</taxon>
    </lineage>
</organism>
<reference evidence="2" key="1">
    <citation type="submission" date="2024-04" db="UniProtKB">
        <authorList>
            <consortium name="EnsemblMetazoa"/>
        </authorList>
    </citation>
    <scope>IDENTIFICATION</scope>
    <source>
        <strain evidence="2">EBRO</strain>
    </source>
</reference>
<sequence>MFKQQTHVLAPHSHSFLIRQTDRPTPSLLYTVQFGILSLSFCIAFSLVSFSNSKMSPTESSLSSSSSSQLESDPLRSAMSRWKSETAPSCSSTLFRLSELVTCIFGMSRVTDFIFIFEIKSFNVAASIFDCASTTSFLVEFSGMRMYIVAFCLYGTPSTRRFSFSQK</sequence>
<evidence type="ECO:0000313" key="3">
    <source>
        <dbReference type="Proteomes" id="UP000075880"/>
    </source>
</evidence>
<keyword evidence="3" id="KW-1185">Reference proteome</keyword>
<dbReference type="AlphaFoldDB" id="A0AAG5DEA2"/>
<dbReference type="Proteomes" id="UP000075880">
    <property type="component" value="Unassembled WGS sequence"/>
</dbReference>
<protein>
    <submittedName>
        <fullName evidence="2">Uncharacterized protein</fullName>
    </submittedName>
</protein>
<proteinExistence type="predicted"/>
<keyword evidence="1" id="KW-0812">Transmembrane</keyword>
<keyword evidence="1" id="KW-0472">Membrane</keyword>
<feature type="transmembrane region" description="Helical" evidence="1">
    <location>
        <begin position="28"/>
        <end position="50"/>
    </location>
</feature>